<name>A0A0G2DYE5_PHACM</name>
<dbReference type="PROSITE" id="PS50896">
    <property type="entry name" value="LISH"/>
    <property type="match status" value="1"/>
</dbReference>
<dbReference type="SMART" id="SM00668">
    <property type="entry name" value="CTLH"/>
    <property type="match status" value="1"/>
</dbReference>
<dbReference type="InterPro" id="IPR006595">
    <property type="entry name" value="CTLH_C"/>
</dbReference>
<dbReference type="SMART" id="SM00757">
    <property type="entry name" value="CRA"/>
    <property type="match status" value="1"/>
</dbReference>
<evidence type="ECO:0000313" key="6">
    <source>
        <dbReference type="EMBL" id="KKY15614.1"/>
    </source>
</evidence>
<keyword evidence="7" id="KW-1185">Reference proteome</keyword>
<evidence type="ECO:0000259" key="5">
    <source>
        <dbReference type="PROSITE" id="PS50897"/>
    </source>
</evidence>
<evidence type="ECO:0000256" key="4">
    <source>
        <dbReference type="SAM" id="MobiDB-lite"/>
    </source>
</evidence>
<feature type="compositionally biased region" description="Polar residues" evidence="4">
    <location>
        <begin position="253"/>
        <end position="265"/>
    </location>
</feature>
<dbReference type="Pfam" id="PF08513">
    <property type="entry name" value="LisH"/>
    <property type="match status" value="1"/>
</dbReference>
<feature type="domain" description="CTLH" evidence="5">
    <location>
        <begin position="64"/>
        <end position="121"/>
    </location>
</feature>
<dbReference type="InterPro" id="IPR050618">
    <property type="entry name" value="Ubq-SigPath_Reg"/>
</dbReference>
<dbReference type="SMART" id="SM00667">
    <property type="entry name" value="LisH"/>
    <property type="match status" value="1"/>
</dbReference>
<dbReference type="Pfam" id="PF10607">
    <property type="entry name" value="CTLH"/>
    <property type="match status" value="1"/>
</dbReference>
<sequence>MTSSTHSTTTPSKHPFELRVDGIKVSKADINGIVMDYLITEGYPLAAKCLAAEANMPPISDFESINERVEIRDSIHRGDLQTAIEKINELNPQLLDTDTSLHFSLLRLQLIELIRACTEPASSNPSADSLNAALDFATTHLAPRAPTNPKFLTDLERTMALLIFPPENLAPQLAELIDPSLRKEVANRVNEAILHSQGARREAKLRHLIRLRTWSERKARESGKELPERLSIGLDPEDKDEGEDTVMEGNGTSGENQNGQQTLSSVARGEAMVTS</sequence>
<reference evidence="6 7" key="1">
    <citation type="submission" date="2015-05" db="EMBL/GenBank/DDBJ databases">
        <title>Distinctive expansion of gene families associated with plant cell wall degradation and secondary metabolism in the genomes of grapevine trunk pathogens.</title>
        <authorList>
            <person name="Lawrence D.P."/>
            <person name="Travadon R."/>
            <person name="Rolshausen P.E."/>
            <person name="Baumgartner K."/>
        </authorList>
    </citation>
    <scope>NUCLEOTIDE SEQUENCE [LARGE SCALE GENOMIC DNA]</scope>
    <source>
        <strain evidence="6">UCRPC4</strain>
    </source>
</reference>
<gene>
    <name evidence="6" type="ORF">UCRPC4_g06246</name>
</gene>
<comment type="caution">
    <text evidence="6">The sequence shown here is derived from an EMBL/GenBank/DDBJ whole genome shotgun (WGS) entry which is preliminary data.</text>
</comment>
<reference evidence="6 7" key="2">
    <citation type="submission" date="2015-05" db="EMBL/GenBank/DDBJ databases">
        <authorList>
            <person name="Morales-Cruz A."/>
            <person name="Amrine K.C."/>
            <person name="Cantu D."/>
        </authorList>
    </citation>
    <scope>NUCLEOTIDE SEQUENCE [LARGE SCALE GENOMIC DNA]</scope>
    <source>
        <strain evidence="6">UCRPC4</strain>
    </source>
</reference>
<dbReference type="AlphaFoldDB" id="A0A0G2DYE5"/>
<dbReference type="Proteomes" id="UP000053317">
    <property type="component" value="Unassembled WGS sequence"/>
</dbReference>
<feature type="region of interest" description="Disordered" evidence="4">
    <location>
        <begin position="217"/>
        <end position="275"/>
    </location>
</feature>
<evidence type="ECO:0000256" key="2">
    <source>
        <dbReference type="ARBA" id="ARBA00017917"/>
    </source>
</evidence>
<protein>
    <recommendedName>
        <fullName evidence="3">Protein FYV10</fullName>
    </recommendedName>
    <alternativeName>
        <fullName evidence="2">Protein fyv10</fullName>
    </alternativeName>
</protein>
<dbReference type="InterPro" id="IPR006594">
    <property type="entry name" value="LisH"/>
</dbReference>
<evidence type="ECO:0000313" key="7">
    <source>
        <dbReference type="Proteomes" id="UP000053317"/>
    </source>
</evidence>
<evidence type="ECO:0000256" key="1">
    <source>
        <dbReference type="ARBA" id="ARBA00002343"/>
    </source>
</evidence>
<dbReference type="InterPro" id="IPR013144">
    <property type="entry name" value="CRA_dom"/>
</dbReference>
<feature type="compositionally biased region" description="Acidic residues" evidence="4">
    <location>
        <begin position="235"/>
        <end position="246"/>
    </location>
</feature>
<accession>A0A0G2DYE5</accession>
<dbReference type="InterPro" id="IPR024964">
    <property type="entry name" value="CTLH/CRA"/>
</dbReference>
<comment type="function">
    <text evidence="1">Involved in the proteasome-dependent degradation of fructose-1,6-bisphosphatase.</text>
</comment>
<proteinExistence type="predicted"/>
<dbReference type="PANTHER" id="PTHR12864">
    <property type="entry name" value="RAN BINDING PROTEIN 9-RELATED"/>
    <property type="match status" value="1"/>
</dbReference>
<feature type="compositionally biased region" description="Basic and acidic residues" evidence="4">
    <location>
        <begin position="217"/>
        <end position="228"/>
    </location>
</feature>
<evidence type="ECO:0000256" key="3">
    <source>
        <dbReference type="ARBA" id="ARBA00018741"/>
    </source>
</evidence>
<dbReference type="OrthoDB" id="2415936at2759"/>
<dbReference type="EMBL" id="LCWF01000182">
    <property type="protein sequence ID" value="KKY15614.1"/>
    <property type="molecule type" value="Genomic_DNA"/>
</dbReference>
<organism evidence="6 7">
    <name type="scientific">Phaeomoniella chlamydospora</name>
    <name type="common">Phaeoacremonium chlamydosporum</name>
    <dbReference type="NCBI Taxonomy" id="158046"/>
    <lineage>
        <taxon>Eukaryota</taxon>
        <taxon>Fungi</taxon>
        <taxon>Dikarya</taxon>
        <taxon>Ascomycota</taxon>
        <taxon>Pezizomycotina</taxon>
        <taxon>Eurotiomycetes</taxon>
        <taxon>Chaetothyriomycetidae</taxon>
        <taxon>Phaeomoniellales</taxon>
        <taxon>Phaeomoniellaceae</taxon>
        <taxon>Phaeomoniella</taxon>
    </lineage>
</organism>
<dbReference type="PROSITE" id="PS50897">
    <property type="entry name" value="CTLH"/>
    <property type="match status" value="1"/>
</dbReference>